<sequence length="212" mass="24870">MNHQSLKISLQTICMALFLLSFSIAVVIVLTPLYSLAIDWFSIEEQTGFSKEILTKNYQVLIQYLINPFDSHLQMPDFSSSTNGLQHFRDVKQLFLLDLACVPLLGGVTYWLLQQMKQQKTYWYYIKPFWWMIVTPLSLAIVGSVTFRDAFLLFHKLMFRNTTWLFDPKYDPIILALPEQYFMMCFVLILGLFTVLAISLELMVRRKAKINR</sequence>
<dbReference type="InterPro" id="IPR010178">
    <property type="entry name" value="Lit"/>
</dbReference>
<accession>A0A1H9NSC6</accession>
<dbReference type="Pfam" id="PF07314">
    <property type="entry name" value="Lit"/>
    <property type="match status" value="1"/>
</dbReference>
<proteinExistence type="predicted"/>
<dbReference type="NCBIfam" id="TIGR01906">
    <property type="entry name" value="integ_TIGR01906"/>
    <property type="match status" value="1"/>
</dbReference>
<dbReference type="OrthoDB" id="9813051at2"/>
<keyword evidence="1" id="KW-0812">Transmembrane</keyword>
<protein>
    <submittedName>
        <fullName evidence="2">Integral membrane protein TIGR01906</fullName>
    </submittedName>
</protein>
<dbReference type="EMBL" id="FOGF01000044">
    <property type="protein sequence ID" value="SER38233.1"/>
    <property type="molecule type" value="Genomic_DNA"/>
</dbReference>
<dbReference type="STRING" id="137733.SAMN05421767_1447"/>
<feature type="transmembrane region" description="Helical" evidence="1">
    <location>
        <begin position="181"/>
        <end position="204"/>
    </location>
</feature>
<keyword evidence="1" id="KW-0472">Membrane</keyword>
<dbReference type="AlphaFoldDB" id="A0A1H9NSC6"/>
<dbReference type="RefSeq" id="WP_089747656.1">
    <property type="nucleotide sequence ID" value="NZ_FOGF01000044.1"/>
</dbReference>
<name>A0A1H9NSC6_9LACT</name>
<evidence type="ECO:0000313" key="2">
    <source>
        <dbReference type="EMBL" id="SER38233.1"/>
    </source>
</evidence>
<evidence type="ECO:0000313" key="3">
    <source>
        <dbReference type="Proteomes" id="UP000198556"/>
    </source>
</evidence>
<evidence type="ECO:0000256" key="1">
    <source>
        <dbReference type="SAM" id="Phobius"/>
    </source>
</evidence>
<keyword evidence="1" id="KW-1133">Transmembrane helix</keyword>
<dbReference type="Proteomes" id="UP000198556">
    <property type="component" value="Unassembled WGS sequence"/>
</dbReference>
<feature type="transmembrane region" description="Helical" evidence="1">
    <location>
        <begin position="12"/>
        <end position="34"/>
    </location>
</feature>
<keyword evidence="3" id="KW-1185">Reference proteome</keyword>
<feature type="transmembrane region" description="Helical" evidence="1">
    <location>
        <begin position="125"/>
        <end position="147"/>
    </location>
</feature>
<feature type="transmembrane region" description="Helical" evidence="1">
    <location>
        <begin position="94"/>
        <end position="113"/>
    </location>
</feature>
<gene>
    <name evidence="2" type="ORF">SAMN05421767_1447</name>
</gene>
<reference evidence="2 3" key="1">
    <citation type="submission" date="2016-10" db="EMBL/GenBank/DDBJ databases">
        <authorList>
            <person name="de Groot N.N."/>
        </authorList>
    </citation>
    <scope>NUCLEOTIDE SEQUENCE [LARGE SCALE GENOMIC DNA]</scope>
    <source>
        <strain evidence="2 3">DSM 15827</strain>
    </source>
</reference>
<organism evidence="2 3">
    <name type="scientific">Granulicatella balaenopterae</name>
    <dbReference type="NCBI Taxonomy" id="137733"/>
    <lineage>
        <taxon>Bacteria</taxon>
        <taxon>Bacillati</taxon>
        <taxon>Bacillota</taxon>
        <taxon>Bacilli</taxon>
        <taxon>Lactobacillales</taxon>
        <taxon>Carnobacteriaceae</taxon>
        <taxon>Granulicatella</taxon>
    </lineage>
</organism>